<dbReference type="NCBIfam" id="TIGR01399">
    <property type="entry name" value="hrcV"/>
    <property type="match status" value="1"/>
</dbReference>
<dbReference type="Pfam" id="PF00771">
    <property type="entry name" value="FHIPEP"/>
    <property type="match status" value="1"/>
</dbReference>
<protein>
    <submittedName>
        <fullName evidence="10">Type III secretion protein V</fullName>
    </submittedName>
</protein>
<evidence type="ECO:0000256" key="9">
    <source>
        <dbReference type="SAM" id="Phobius"/>
    </source>
</evidence>
<keyword evidence="4" id="KW-1003">Cell membrane</keyword>
<dbReference type="InterPro" id="IPR025505">
    <property type="entry name" value="FHIPEP_CS"/>
</dbReference>
<dbReference type="PIRSF" id="PIRSF005419">
    <property type="entry name" value="FlhA"/>
    <property type="match status" value="1"/>
</dbReference>
<dbReference type="AlphaFoldDB" id="A0A2W7PEV0"/>
<dbReference type="Gene3D" id="1.10.8.540">
    <property type="entry name" value="FHIPEP family, domain 3"/>
    <property type="match status" value="1"/>
</dbReference>
<dbReference type="InterPro" id="IPR006302">
    <property type="entry name" value="T3SS_HrcV"/>
</dbReference>
<evidence type="ECO:0000256" key="1">
    <source>
        <dbReference type="ARBA" id="ARBA00004429"/>
    </source>
</evidence>
<comment type="similarity">
    <text evidence="2">Belongs to the FHIPEP (flagella/HR/invasion proteins export pore) family.</text>
</comment>
<dbReference type="InterPro" id="IPR042196">
    <property type="entry name" value="FHIPEP_4"/>
</dbReference>
<dbReference type="InterPro" id="IPR001712">
    <property type="entry name" value="T3SS_FHIPEP"/>
</dbReference>
<evidence type="ECO:0000256" key="8">
    <source>
        <dbReference type="ARBA" id="ARBA00023136"/>
    </source>
</evidence>
<feature type="transmembrane region" description="Helical" evidence="9">
    <location>
        <begin position="35"/>
        <end position="53"/>
    </location>
</feature>
<keyword evidence="7 9" id="KW-1133">Transmembrane helix</keyword>
<dbReference type="PROSITE" id="PS00994">
    <property type="entry name" value="FHIPEP"/>
    <property type="match status" value="1"/>
</dbReference>
<accession>A0A2W7PEV0</accession>
<evidence type="ECO:0000256" key="7">
    <source>
        <dbReference type="ARBA" id="ARBA00022989"/>
    </source>
</evidence>
<evidence type="ECO:0000313" key="10">
    <source>
        <dbReference type="EMBL" id="PZX34728.1"/>
    </source>
</evidence>
<keyword evidence="11" id="KW-1185">Reference proteome</keyword>
<gene>
    <name evidence="10" type="ORF">C7416_1011015</name>
</gene>
<feature type="transmembrane region" description="Helical" evidence="9">
    <location>
        <begin position="217"/>
        <end position="238"/>
    </location>
</feature>
<dbReference type="InterPro" id="IPR042194">
    <property type="entry name" value="FHIPEP_1"/>
</dbReference>
<evidence type="ECO:0000256" key="5">
    <source>
        <dbReference type="ARBA" id="ARBA00022519"/>
    </source>
</evidence>
<evidence type="ECO:0000256" key="2">
    <source>
        <dbReference type="ARBA" id="ARBA00008835"/>
    </source>
</evidence>
<dbReference type="PANTHER" id="PTHR30161:SF2">
    <property type="entry name" value="INVASION PROTEIN INVA"/>
    <property type="match status" value="1"/>
</dbReference>
<dbReference type="PRINTS" id="PR00949">
    <property type="entry name" value="TYPE3IMAPROT"/>
</dbReference>
<dbReference type="GO" id="GO:0005886">
    <property type="term" value="C:plasma membrane"/>
    <property type="evidence" value="ECO:0007669"/>
    <property type="project" value="UniProtKB-SubCell"/>
</dbReference>
<evidence type="ECO:0000256" key="6">
    <source>
        <dbReference type="ARBA" id="ARBA00022692"/>
    </source>
</evidence>
<feature type="transmembrane region" description="Helical" evidence="9">
    <location>
        <begin position="299"/>
        <end position="319"/>
    </location>
</feature>
<proteinExistence type="inferred from homology"/>
<sequence length="722" mass="76501">MAKLPANLPAFPRGLGPGAPGLQQMAAAASRQSDLALTLLLFAVIALFVLPLPTFLLDLLLTINLGMSLTLLIVATYIPSALSLSTFPSLLLFTTLFRLSLNIASTKLILLHADAGHIIDTFGKLIVGNNVVVGGVVFLIIAIVQFIVIAKGSERVAEVGARFALDAMPGKQMSIDADVRAGTISAGQAQERRRALEQECQLHGAMDGAMKFVKGDAIAGVVIALVNILAGITIGTLMKDMSIGEALQRYAILTIGDGMVSQIPSLLVSIAAGVVITRVSSDEERTRSPNLGEVIGKQILAQPKALVVSGLAIAVFVVVPGFPKWTFGLMALVVAGGGYLLLRRAQRSTGTVTWIEMADADEGAAAAGTQAAVAPALALELDQALRGRIDLRLFEQRMTTAKGEVEAELGMVFPRLRIQHRALGERDAYAIRVQDVVASGGVLRPGKRLLEPGARARVDQGVAEAGAPFGPFPEVVWVPAEAGAADGVRTLSCEEVLAVHVGAVIKQHAAPLLGIQDVQSMIHVIQAEAPDLVMELARVVPLQRITDVLRRLLQEGVPIRNLRTIFESLVTWAPKETDAIALTELVRVDLGRLITSRHVGANRSLDAVLFEPALEARVQGAIEKAARGNLLLLSHDVTRDIREQLRVLLEKAAEKTGAAGAAGAAGGAGAARVVVVVSVDVRRYIKRLIEPVAPRIPVLSYQEVDEDVTLVPVGWIQNPAGE</sequence>
<dbReference type="PANTHER" id="PTHR30161">
    <property type="entry name" value="FLAGELLAR EXPORT PROTEIN, MEMBRANE FLHA SUBUNIT-RELATED"/>
    <property type="match status" value="1"/>
</dbReference>
<feature type="transmembrane region" description="Helical" evidence="9">
    <location>
        <begin position="131"/>
        <end position="150"/>
    </location>
</feature>
<organism evidence="10 11">
    <name type="scientific">Cupriavidus phytorum</name>
    <dbReference type="NCBI Taxonomy" id="3024399"/>
    <lineage>
        <taxon>Bacteria</taxon>
        <taxon>Pseudomonadati</taxon>
        <taxon>Pseudomonadota</taxon>
        <taxon>Betaproteobacteria</taxon>
        <taxon>Burkholderiales</taxon>
        <taxon>Burkholderiaceae</taxon>
        <taxon>Cupriavidus</taxon>
    </lineage>
</organism>
<reference evidence="10" key="1">
    <citation type="submission" date="2018-06" db="EMBL/GenBank/DDBJ databases">
        <title>Genomic Encyclopedia of Type Strains, Phase IV (KMG-V): Genome sequencing to study the core and pangenomes of soil and plant-associated prokaryotes.</title>
        <authorList>
            <person name="Whitman W."/>
        </authorList>
    </citation>
    <scope>NUCLEOTIDE SEQUENCE [LARGE SCALE GENOMIC DNA]</scope>
    <source>
        <strain evidence="10">MLR2-44</strain>
    </source>
</reference>
<dbReference type="GO" id="GO:0009306">
    <property type="term" value="P:protein secretion"/>
    <property type="evidence" value="ECO:0007669"/>
    <property type="project" value="InterPro"/>
</dbReference>
<dbReference type="Gene3D" id="3.40.30.60">
    <property type="entry name" value="FHIPEP family, domain 1"/>
    <property type="match status" value="1"/>
</dbReference>
<dbReference type="Proteomes" id="UP000249638">
    <property type="component" value="Unassembled WGS sequence"/>
</dbReference>
<keyword evidence="3" id="KW-0813">Transport</keyword>
<comment type="subcellular location">
    <subcellularLocation>
        <location evidence="1">Cell inner membrane</location>
        <topology evidence="1">Multi-pass membrane protein</topology>
    </subcellularLocation>
</comment>
<evidence type="ECO:0000256" key="4">
    <source>
        <dbReference type="ARBA" id="ARBA00022475"/>
    </source>
</evidence>
<dbReference type="Gene3D" id="3.40.50.12790">
    <property type="entry name" value="FHIPEP family, domain 4"/>
    <property type="match status" value="1"/>
</dbReference>
<evidence type="ECO:0000313" key="11">
    <source>
        <dbReference type="Proteomes" id="UP000249638"/>
    </source>
</evidence>
<dbReference type="EMBL" id="QKZN01000001">
    <property type="protein sequence ID" value="PZX34728.1"/>
    <property type="molecule type" value="Genomic_DNA"/>
</dbReference>
<evidence type="ECO:0000256" key="3">
    <source>
        <dbReference type="ARBA" id="ARBA00022448"/>
    </source>
</evidence>
<dbReference type="InterPro" id="IPR042193">
    <property type="entry name" value="FHIPEP_3"/>
</dbReference>
<keyword evidence="8 9" id="KW-0472">Membrane</keyword>
<keyword evidence="5" id="KW-0997">Cell inner membrane</keyword>
<name>A0A2W7PEV0_9BURK</name>
<comment type="caution">
    <text evidence="10">The sequence shown here is derived from an EMBL/GenBank/DDBJ whole genome shotgun (WGS) entry which is preliminary data.</text>
</comment>
<keyword evidence="6 9" id="KW-0812">Transmembrane</keyword>